<dbReference type="Proteomes" id="UP000324222">
    <property type="component" value="Unassembled WGS sequence"/>
</dbReference>
<evidence type="ECO:0000313" key="2">
    <source>
        <dbReference type="EMBL" id="MPC91044.1"/>
    </source>
</evidence>
<gene>
    <name evidence="2" type="ORF">E2C01_086057</name>
</gene>
<evidence type="ECO:0000256" key="1">
    <source>
        <dbReference type="SAM" id="MobiDB-lite"/>
    </source>
</evidence>
<name>A0A5B7JFB3_PORTR</name>
<sequence length="49" mass="5233">MKGGAGLQTKVVCCGREGGQRQNSTSPSTTPRPQHDLALKGLIHWAVIF</sequence>
<reference evidence="2 3" key="1">
    <citation type="submission" date="2019-05" db="EMBL/GenBank/DDBJ databases">
        <title>Another draft genome of Portunus trituberculatus and its Hox gene families provides insights of decapod evolution.</title>
        <authorList>
            <person name="Jeong J.-H."/>
            <person name="Song I."/>
            <person name="Kim S."/>
            <person name="Choi T."/>
            <person name="Kim D."/>
            <person name="Ryu S."/>
            <person name="Kim W."/>
        </authorList>
    </citation>
    <scope>NUCLEOTIDE SEQUENCE [LARGE SCALE GENOMIC DNA]</scope>
    <source>
        <tissue evidence="2">Muscle</tissue>
    </source>
</reference>
<proteinExistence type="predicted"/>
<evidence type="ECO:0000313" key="3">
    <source>
        <dbReference type="Proteomes" id="UP000324222"/>
    </source>
</evidence>
<comment type="caution">
    <text evidence="2">The sequence shown here is derived from an EMBL/GenBank/DDBJ whole genome shotgun (WGS) entry which is preliminary data.</text>
</comment>
<organism evidence="2 3">
    <name type="scientific">Portunus trituberculatus</name>
    <name type="common">Swimming crab</name>
    <name type="synonym">Neptunus trituberculatus</name>
    <dbReference type="NCBI Taxonomy" id="210409"/>
    <lineage>
        <taxon>Eukaryota</taxon>
        <taxon>Metazoa</taxon>
        <taxon>Ecdysozoa</taxon>
        <taxon>Arthropoda</taxon>
        <taxon>Crustacea</taxon>
        <taxon>Multicrustacea</taxon>
        <taxon>Malacostraca</taxon>
        <taxon>Eumalacostraca</taxon>
        <taxon>Eucarida</taxon>
        <taxon>Decapoda</taxon>
        <taxon>Pleocyemata</taxon>
        <taxon>Brachyura</taxon>
        <taxon>Eubrachyura</taxon>
        <taxon>Portunoidea</taxon>
        <taxon>Portunidae</taxon>
        <taxon>Portuninae</taxon>
        <taxon>Portunus</taxon>
    </lineage>
</organism>
<feature type="region of interest" description="Disordered" evidence="1">
    <location>
        <begin position="13"/>
        <end position="35"/>
    </location>
</feature>
<dbReference type="EMBL" id="VSRR010086383">
    <property type="protein sequence ID" value="MPC91044.1"/>
    <property type="molecule type" value="Genomic_DNA"/>
</dbReference>
<protein>
    <submittedName>
        <fullName evidence="2">Uncharacterized protein</fullName>
    </submittedName>
</protein>
<feature type="compositionally biased region" description="Polar residues" evidence="1">
    <location>
        <begin position="20"/>
        <end position="32"/>
    </location>
</feature>
<accession>A0A5B7JFB3</accession>
<dbReference type="AlphaFoldDB" id="A0A5B7JFB3"/>
<keyword evidence="3" id="KW-1185">Reference proteome</keyword>